<comment type="caution">
    <text evidence="3">The sequence shown here is derived from an EMBL/GenBank/DDBJ whole genome shotgun (WGS) entry which is preliminary data.</text>
</comment>
<protein>
    <submittedName>
        <fullName evidence="3">Uncharacterized protein</fullName>
    </submittedName>
</protein>
<evidence type="ECO:0000313" key="3">
    <source>
        <dbReference type="EMBL" id="CAB3225365.1"/>
    </source>
</evidence>
<proteinExistence type="predicted"/>
<evidence type="ECO:0000313" key="4">
    <source>
        <dbReference type="Proteomes" id="UP000494256"/>
    </source>
</evidence>
<dbReference type="Gene3D" id="1.20.140.150">
    <property type="match status" value="1"/>
</dbReference>
<keyword evidence="2" id="KW-0812">Transmembrane</keyword>
<feature type="transmembrane region" description="Helical" evidence="2">
    <location>
        <begin position="7"/>
        <end position="29"/>
    </location>
</feature>
<evidence type="ECO:0000256" key="1">
    <source>
        <dbReference type="SAM" id="MobiDB-lite"/>
    </source>
</evidence>
<dbReference type="Proteomes" id="UP000494256">
    <property type="component" value="Unassembled WGS sequence"/>
</dbReference>
<accession>A0A8S0YZ91</accession>
<feature type="transmembrane region" description="Helical" evidence="2">
    <location>
        <begin position="136"/>
        <end position="156"/>
    </location>
</feature>
<reference evidence="3 4" key="1">
    <citation type="submission" date="2020-04" db="EMBL/GenBank/DDBJ databases">
        <authorList>
            <person name="Wallbank WR R."/>
            <person name="Pardo Diaz C."/>
            <person name="Kozak K."/>
            <person name="Martin S."/>
            <person name="Jiggins C."/>
            <person name="Moest M."/>
            <person name="Warren A I."/>
            <person name="Byers J.R.P. K."/>
            <person name="Montejo-Kovacevich G."/>
            <person name="Yen C E."/>
        </authorList>
    </citation>
    <scope>NUCLEOTIDE SEQUENCE [LARGE SCALE GENOMIC DNA]</scope>
</reference>
<feature type="transmembrane region" description="Helical" evidence="2">
    <location>
        <begin position="89"/>
        <end position="115"/>
    </location>
</feature>
<dbReference type="EMBL" id="CADEBD010000226">
    <property type="protein sequence ID" value="CAB3225365.1"/>
    <property type="molecule type" value="Genomic_DNA"/>
</dbReference>
<name>A0A8S0YZ91_ARCPL</name>
<dbReference type="OrthoDB" id="341300at2759"/>
<dbReference type="AlphaFoldDB" id="A0A8S0YZ91"/>
<feature type="compositionally biased region" description="Polar residues" evidence="1">
    <location>
        <begin position="233"/>
        <end position="267"/>
    </location>
</feature>
<feature type="region of interest" description="Disordered" evidence="1">
    <location>
        <begin position="200"/>
        <end position="301"/>
    </location>
</feature>
<organism evidence="3 4">
    <name type="scientific">Arctia plantaginis</name>
    <name type="common">Wood tiger moth</name>
    <name type="synonym">Phalaena plantaginis</name>
    <dbReference type="NCBI Taxonomy" id="874455"/>
    <lineage>
        <taxon>Eukaryota</taxon>
        <taxon>Metazoa</taxon>
        <taxon>Ecdysozoa</taxon>
        <taxon>Arthropoda</taxon>
        <taxon>Hexapoda</taxon>
        <taxon>Insecta</taxon>
        <taxon>Pterygota</taxon>
        <taxon>Neoptera</taxon>
        <taxon>Endopterygota</taxon>
        <taxon>Lepidoptera</taxon>
        <taxon>Glossata</taxon>
        <taxon>Ditrysia</taxon>
        <taxon>Noctuoidea</taxon>
        <taxon>Erebidae</taxon>
        <taxon>Arctiinae</taxon>
        <taxon>Arctia</taxon>
    </lineage>
</organism>
<keyword evidence="2" id="KW-1133">Transmembrane helix</keyword>
<sequence>MASGKVLYSIAVVALGFICFVVGAIAVGLPTWGEFYSYDSEIQLAPVYYDFENRNFDRGYFGPWRVCKLLLYNREKCGTDVSKFHPSTAVYIAGVVAAIAVTVLGVFCVLSVLQLAMISSKERVGIKYTHLIMMKLALALLATLLSIAAASLFAVQGNDRGFVVSRGTAFYVQIVSIVVNCVLFVMSVYDALYSRRAGGDPTNPLAAPEGTTINNPGFKDGRGISMTDASGKPYSTNGHGSVASMNTTATTLTGMSDASTITRSPLRSSLKKPRPREGEPGGLGIQNPGYSGHSPPLNRNGSQKKYVEIAKQKLQCHPNIQGDSTAVPSSKSMIWTSIKETRSFNTG</sequence>
<evidence type="ECO:0000256" key="2">
    <source>
        <dbReference type="SAM" id="Phobius"/>
    </source>
</evidence>
<keyword evidence="2" id="KW-0472">Membrane</keyword>
<gene>
    <name evidence="3" type="ORF">APLA_LOCUS2181</name>
</gene>
<feature type="transmembrane region" description="Helical" evidence="2">
    <location>
        <begin position="168"/>
        <end position="189"/>
    </location>
</feature>